<name>A0A8J4TQM2_CLAMG</name>
<gene>
    <name evidence="1" type="primary">ndhJ</name>
    <name evidence="1" type="ORF">DAT39_007702</name>
</gene>
<comment type="caution">
    <text evidence="1">The sequence shown here is derived from an EMBL/GenBank/DDBJ whole genome shotgun (WGS) entry which is preliminary data.</text>
</comment>
<proteinExistence type="predicted"/>
<reference evidence="1" key="1">
    <citation type="submission" date="2020-07" db="EMBL/GenBank/DDBJ databases">
        <title>Clarias magur genome sequencing, assembly and annotation.</title>
        <authorList>
            <person name="Kushwaha B."/>
            <person name="Kumar R."/>
            <person name="Das P."/>
            <person name="Joshi C.G."/>
            <person name="Kumar D."/>
            <person name="Nagpure N.S."/>
            <person name="Pandey M."/>
            <person name="Agarwal S."/>
            <person name="Srivastava S."/>
            <person name="Singh M."/>
            <person name="Sahoo L."/>
            <person name="Jayasankar P."/>
            <person name="Meher P.K."/>
            <person name="Koringa P.G."/>
            <person name="Iquebal M.A."/>
            <person name="Das S.P."/>
            <person name="Bit A."/>
            <person name="Patnaik S."/>
            <person name="Patel N."/>
            <person name="Shah T.M."/>
            <person name="Hinsu A."/>
            <person name="Jena J.K."/>
        </authorList>
    </citation>
    <scope>NUCLEOTIDE SEQUENCE</scope>
    <source>
        <strain evidence="1">CIFAMagur01</strain>
        <tissue evidence="1">Testis</tissue>
    </source>
</reference>
<evidence type="ECO:0000313" key="1">
    <source>
        <dbReference type="EMBL" id="KAF5902501.1"/>
    </source>
</evidence>
<dbReference type="AlphaFoldDB" id="A0A8J4TQM2"/>
<protein>
    <submittedName>
        <fullName evidence="1">NAD(P)H-quinone oxidoreductase subunit J</fullName>
    </submittedName>
</protein>
<dbReference type="Proteomes" id="UP000727407">
    <property type="component" value="Unassembled WGS sequence"/>
</dbReference>
<accession>A0A8J4TQM2</accession>
<sequence length="113" mass="12417">MDKRVLWMTQSNTELSVETGITTERSDPYSHHTEDAVGALTGGVLSSLETRQAAVCSTPGCDSGSIRYLVLTGGHTEGPLHWKSTLHHLTCFVDTYKLNFSFPADEMRELSVT</sequence>
<keyword evidence="2" id="KW-1185">Reference proteome</keyword>
<organism evidence="1 2">
    <name type="scientific">Clarias magur</name>
    <name type="common">Asian catfish</name>
    <name type="synonym">Macropteronotus magur</name>
    <dbReference type="NCBI Taxonomy" id="1594786"/>
    <lineage>
        <taxon>Eukaryota</taxon>
        <taxon>Metazoa</taxon>
        <taxon>Chordata</taxon>
        <taxon>Craniata</taxon>
        <taxon>Vertebrata</taxon>
        <taxon>Euteleostomi</taxon>
        <taxon>Actinopterygii</taxon>
        <taxon>Neopterygii</taxon>
        <taxon>Teleostei</taxon>
        <taxon>Ostariophysi</taxon>
        <taxon>Siluriformes</taxon>
        <taxon>Clariidae</taxon>
        <taxon>Clarias</taxon>
    </lineage>
</organism>
<dbReference type="EMBL" id="QNUK01000088">
    <property type="protein sequence ID" value="KAF5902501.1"/>
    <property type="molecule type" value="Genomic_DNA"/>
</dbReference>
<evidence type="ECO:0000313" key="2">
    <source>
        <dbReference type="Proteomes" id="UP000727407"/>
    </source>
</evidence>